<dbReference type="Proteomes" id="UP000821866">
    <property type="component" value="Chromosome 4"/>
</dbReference>
<name>A0A9J6E1U6_RHIMP</name>
<keyword evidence="3" id="KW-1185">Reference proteome</keyword>
<dbReference type="EMBL" id="JABSTU010000006">
    <property type="protein sequence ID" value="KAH8028141.1"/>
    <property type="molecule type" value="Genomic_DNA"/>
</dbReference>
<organism evidence="2 3">
    <name type="scientific">Rhipicephalus microplus</name>
    <name type="common">Cattle tick</name>
    <name type="synonym">Boophilus microplus</name>
    <dbReference type="NCBI Taxonomy" id="6941"/>
    <lineage>
        <taxon>Eukaryota</taxon>
        <taxon>Metazoa</taxon>
        <taxon>Ecdysozoa</taxon>
        <taxon>Arthropoda</taxon>
        <taxon>Chelicerata</taxon>
        <taxon>Arachnida</taxon>
        <taxon>Acari</taxon>
        <taxon>Parasitiformes</taxon>
        <taxon>Ixodida</taxon>
        <taxon>Ixodoidea</taxon>
        <taxon>Ixodidae</taxon>
        <taxon>Rhipicephalinae</taxon>
        <taxon>Rhipicephalus</taxon>
        <taxon>Boophilus</taxon>
    </lineage>
</organism>
<reference evidence="2" key="1">
    <citation type="journal article" date="2020" name="Cell">
        <title>Large-Scale Comparative Analyses of Tick Genomes Elucidate Their Genetic Diversity and Vector Capacities.</title>
        <authorList>
            <consortium name="Tick Genome and Microbiome Consortium (TIGMIC)"/>
            <person name="Jia N."/>
            <person name="Wang J."/>
            <person name="Shi W."/>
            <person name="Du L."/>
            <person name="Sun Y."/>
            <person name="Zhan W."/>
            <person name="Jiang J.F."/>
            <person name="Wang Q."/>
            <person name="Zhang B."/>
            <person name="Ji P."/>
            <person name="Bell-Sakyi L."/>
            <person name="Cui X.M."/>
            <person name="Yuan T.T."/>
            <person name="Jiang B.G."/>
            <person name="Yang W.F."/>
            <person name="Lam T.T."/>
            <person name="Chang Q.C."/>
            <person name="Ding S.J."/>
            <person name="Wang X.J."/>
            <person name="Zhu J.G."/>
            <person name="Ruan X.D."/>
            <person name="Zhao L."/>
            <person name="Wei J.T."/>
            <person name="Ye R.Z."/>
            <person name="Que T.C."/>
            <person name="Du C.H."/>
            <person name="Zhou Y.H."/>
            <person name="Cheng J.X."/>
            <person name="Dai P.F."/>
            <person name="Guo W.B."/>
            <person name="Han X.H."/>
            <person name="Huang E.J."/>
            <person name="Li L.F."/>
            <person name="Wei W."/>
            <person name="Gao Y.C."/>
            <person name="Liu J.Z."/>
            <person name="Shao H.Z."/>
            <person name="Wang X."/>
            <person name="Wang C.C."/>
            <person name="Yang T.C."/>
            <person name="Huo Q.B."/>
            <person name="Li W."/>
            <person name="Chen H.Y."/>
            <person name="Chen S.E."/>
            <person name="Zhou L.G."/>
            <person name="Ni X.B."/>
            <person name="Tian J.H."/>
            <person name="Sheng Y."/>
            <person name="Liu T."/>
            <person name="Pan Y.S."/>
            <person name="Xia L.Y."/>
            <person name="Li J."/>
            <person name="Zhao F."/>
            <person name="Cao W.C."/>
        </authorList>
    </citation>
    <scope>NUCLEOTIDE SEQUENCE</scope>
    <source>
        <strain evidence="2">Rmic-2018</strain>
    </source>
</reference>
<evidence type="ECO:0000256" key="1">
    <source>
        <dbReference type="SAM" id="MobiDB-lite"/>
    </source>
</evidence>
<evidence type="ECO:0000313" key="3">
    <source>
        <dbReference type="Proteomes" id="UP000821866"/>
    </source>
</evidence>
<evidence type="ECO:0000313" key="2">
    <source>
        <dbReference type="EMBL" id="KAH8028141.1"/>
    </source>
</evidence>
<dbReference type="AlphaFoldDB" id="A0A9J6E1U6"/>
<comment type="caution">
    <text evidence="2">The sequence shown here is derived from an EMBL/GenBank/DDBJ whole genome shotgun (WGS) entry which is preliminary data.</text>
</comment>
<feature type="compositionally biased region" description="Basic and acidic residues" evidence="1">
    <location>
        <begin position="127"/>
        <end position="138"/>
    </location>
</feature>
<reference evidence="2" key="2">
    <citation type="submission" date="2021-09" db="EMBL/GenBank/DDBJ databases">
        <authorList>
            <person name="Jia N."/>
            <person name="Wang J."/>
            <person name="Shi W."/>
            <person name="Du L."/>
            <person name="Sun Y."/>
            <person name="Zhan W."/>
            <person name="Jiang J."/>
            <person name="Wang Q."/>
            <person name="Zhang B."/>
            <person name="Ji P."/>
            <person name="Sakyi L.B."/>
            <person name="Cui X."/>
            <person name="Yuan T."/>
            <person name="Jiang B."/>
            <person name="Yang W."/>
            <person name="Lam T.T.-Y."/>
            <person name="Chang Q."/>
            <person name="Ding S."/>
            <person name="Wang X."/>
            <person name="Zhu J."/>
            <person name="Ruan X."/>
            <person name="Zhao L."/>
            <person name="Wei J."/>
            <person name="Que T."/>
            <person name="Du C."/>
            <person name="Cheng J."/>
            <person name="Dai P."/>
            <person name="Han X."/>
            <person name="Huang E."/>
            <person name="Gao Y."/>
            <person name="Liu J."/>
            <person name="Shao H."/>
            <person name="Ye R."/>
            <person name="Li L."/>
            <person name="Wei W."/>
            <person name="Wang X."/>
            <person name="Wang C."/>
            <person name="Huo Q."/>
            <person name="Li W."/>
            <person name="Guo W."/>
            <person name="Chen H."/>
            <person name="Chen S."/>
            <person name="Zhou L."/>
            <person name="Zhou L."/>
            <person name="Ni X."/>
            <person name="Tian J."/>
            <person name="Zhou Y."/>
            <person name="Sheng Y."/>
            <person name="Liu T."/>
            <person name="Pan Y."/>
            <person name="Xia L."/>
            <person name="Li J."/>
            <person name="Zhao F."/>
            <person name="Cao W."/>
        </authorList>
    </citation>
    <scope>NUCLEOTIDE SEQUENCE</scope>
    <source>
        <strain evidence="2">Rmic-2018</strain>
        <tissue evidence="2">Larvae</tissue>
    </source>
</reference>
<feature type="region of interest" description="Disordered" evidence="1">
    <location>
        <begin position="100"/>
        <end position="162"/>
    </location>
</feature>
<dbReference type="VEuPathDB" id="VectorBase:LOC119168615"/>
<protein>
    <recommendedName>
        <fullName evidence="4">CCHC-type domain-containing protein</fullName>
    </recommendedName>
</protein>
<evidence type="ECO:0008006" key="4">
    <source>
        <dbReference type="Google" id="ProtNLM"/>
    </source>
</evidence>
<accession>A0A9J6E1U6</accession>
<gene>
    <name evidence="2" type="ORF">HPB51_013475</name>
</gene>
<proteinExistence type="predicted"/>
<sequence>MELCPPVPNITDVDRHVVRCEYYCIVRFCCKCSLPGHERKKCATPRCAWCEQWGHPTWDASCKRGGGDHPPHLCKQRLYSKATTRSSVPQVGHPTVVNAEVQGTPAPKISDKREQGKTIQAAPGDAKVPKSGEKEPRPAEAPSTTSQKPVLSADTPVQAPKHVEVQQRWQWLSSAMPEYT</sequence>